<feature type="binding site" evidence="7">
    <location>
        <position position="141"/>
    </location>
    <ligand>
        <name>4-CDP-2-C-methyl-D-erythritol 2-phosphate</name>
        <dbReference type="ChEBI" id="CHEBI:57919"/>
    </ligand>
</feature>
<dbReference type="HAMAP" id="MF_00107">
    <property type="entry name" value="IspF"/>
    <property type="match status" value="1"/>
</dbReference>
<dbReference type="GO" id="GO:0008685">
    <property type="term" value="F:2-C-methyl-D-erythritol 2,4-cyclodiphosphate synthase activity"/>
    <property type="evidence" value="ECO:0007669"/>
    <property type="project" value="UniProtKB-UniRule"/>
</dbReference>
<dbReference type="InterPro" id="IPR036571">
    <property type="entry name" value="MECDP_synthase_sf"/>
</dbReference>
<dbReference type="EC" id="4.6.1.12" evidence="3 7"/>
<comment type="subunit">
    <text evidence="7">Homotrimer.</text>
</comment>
<gene>
    <name evidence="7" type="primary">ispF</name>
    <name evidence="10" type="ORF">ADIARSV_3689</name>
</gene>
<dbReference type="EMBL" id="AQPN01000127">
    <property type="protein sequence ID" value="EOR93124.1"/>
    <property type="molecule type" value="Genomic_DNA"/>
</dbReference>
<proteinExistence type="inferred from homology"/>
<dbReference type="GO" id="GO:0019288">
    <property type="term" value="P:isopentenyl diphosphate biosynthetic process, methylerythritol 4-phosphate pathway"/>
    <property type="evidence" value="ECO:0007669"/>
    <property type="project" value="UniProtKB-UniRule"/>
</dbReference>
<dbReference type="PANTHER" id="PTHR43181">
    <property type="entry name" value="2-C-METHYL-D-ERYTHRITOL 2,4-CYCLODIPHOSPHATE SYNTHASE, CHLOROPLASTIC"/>
    <property type="match status" value="1"/>
</dbReference>
<organism evidence="10 11">
    <name type="scientific">Arcticibacter svalbardensis MN12-7</name>
    <dbReference type="NCBI Taxonomy" id="1150600"/>
    <lineage>
        <taxon>Bacteria</taxon>
        <taxon>Pseudomonadati</taxon>
        <taxon>Bacteroidota</taxon>
        <taxon>Sphingobacteriia</taxon>
        <taxon>Sphingobacteriales</taxon>
        <taxon>Sphingobacteriaceae</taxon>
        <taxon>Arcticibacter</taxon>
    </lineage>
</organism>
<evidence type="ECO:0000256" key="7">
    <source>
        <dbReference type="HAMAP-Rule" id="MF_00107"/>
    </source>
</evidence>
<evidence type="ECO:0000256" key="5">
    <source>
        <dbReference type="ARBA" id="ARBA00023229"/>
    </source>
</evidence>
<feature type="binding site" evidence="7">
    <location>
        <begin position="63"/>
        <end position="67"/>
    </location>
    <ligand>
        <name>4-CDP-2-C-methyl-D-erythritol 2-phosphate</name>
        <dbReference type="ChEBI" id="CHEBI:57919"/>
    </ligand>
</feature>
<reference evidence="10 11" key="1">
    <citation type="journal article" date="2013" name="Genome Announc.">
        <title>Draft Genome Sequence of Arcticibacter svalbardensis Strain MN12-7T, a Member of the Family Sphingobacteriaceae Isolated from an Arctic Soil Sample.</title>
        <authorList>
            <person name="Shivaji S."/>
            <person name="Ara S."/>
            <person name="Prasad S."/>
            <person name="Manasa B.P."/>
            <person name="Begum Z."/>
            <person name="Singh A."/>
            <person name="Kumar Pinnaka A."/>
        </authorList>
    </citation>
    <scope>NUCLEOTIDE SEQUENCE [LARGE SCALE GENOMIC DNA]</scope>
    <source>
        <strain evidence="10 11">MN12-7</strain>
    </source>
</reference>
<dbReference type="NCBIfam" id="TIGR00151">
    <property type="entry name" value="ispF"/>
    <property type="match status" value="1"/>
</dbReference>
<dbReference type="AlphaFoldDB" id="R9GW30"/>
<comment type="pathway">
    <text evidence="2 7">Isoprenoid biosynthesis; isopentenyl diphosphate biosynthesis via DXP pathway; isopentenyl diphosphate from 1-deoxy-D-xylulose 5-phosphate: step 4/6.</text>
</comment>
<dbReference type="PANTHER" id="PTHR43181:SF1">
    <property type="entry name" value="2-C-METHYL-D-ERYTHRITOL 2,4-CYCLODIPHOSPHATE SYNTHASE, CHLOROPLASTIC"/>
    <property type="match status" value="1"/>
</dbReference>
<dbReference type="Gene3D" id="3.30.1330.50">
    <property type="entry name" value="2-C-methyl-D-erythritol 2,4-cyclodiphosphate synthase"/>
    <property type="match status" value="1"/>
</dbReference>
<accession>R9GW30</accession>
<feature type="binding site" evidence="7">
    <location>
        <begin position="10"/>
        <end position="12"/>
    </location>
    <ligand>
        <name>4-CDP-2-C-methyl-D-erythritol 2-phosphate</name>
        <dbReference type="ChEBI" id="CHEBI:57919"/>
    </ligand>
</feature>
<keyword evidence="5 7" id="KW-0414">Isoprene biosynthesis</keyword>
<dbReference type="STRING" id="1150600.ADIARSV_3689"/>
<evidence type="ECO:0000256" key="8">
    <source>
        <dbReference type="RuleBase" id="RU004395"/>
    </source>
</evidence>
<evidence type="ECO:0000256" key="6">
    <source>
        <dbReference type="ARBA" id="ARBA00023239"/>
    </source>
</evidence>
<dbReference type="SUPFAM" id="SSF69765">
    <property type="entry name" value="IpsF-like"/>
    <property type="match status" value="1"/>
</dbReference>
<keyword evidence="11" id="KW-1185">Reference proteome</keyword>
<keyword evidence="6 7" id="KW-0456">Lyase</keyword>
<feature type="binding site" evidence="7">
    <location>
        <position position="12"/>
    </location>
    <ligand>
        <name>a divalent metal cation</name>
        <dbReference type="ChEBI" id="CHEBI:60240"/>
    </ligand>
</feature>
<evidence type="ECO:0000256" key="4">
    <source>
        <dbReference type="ARBA" id="ARBA00022723"/>
    </source>
</evidence>
<dbReference type="eggNOG" id="COG0245">
    <property type="taxonomic scope" value="Bacteria"/>
</dbReference>
<dbReference type="Proteomes" id="UP000014174">
    <property type="component" value="Unassembled WGS sequence"/>
</dbReference>
<feature type="binding site" evidence="7">
    <location>
        <position position="144"/>
    </location>
    <ligand>
        <name>4-CDP-2-C-methyl-D-erythritol 2-phosphate</name>
        <dbReference type="ChEBI" id="CHEBI:57919"/>
    </ligand>
</feature>
<evidence type="ECO:0000256" key="1">
    <source>
        <dbReference type="ARBA" id="ARBA00000200"/>
    </source>
</evidence>
<evidence type="ECO:0000256" key="3">
    <source>
        <dbReference type="ARBA" id="ARBA00012579"/>
    </source>
</evidence>
<feature type="binding site" evidence="7">
    <location>
        <position position="44"/>
    </location>
    <ligand>
        <name>a divalent metal cation</name>
        <dbReference type="ChEBI" id="CHEBI:60240"/>
    </ligand>
</feature>
<dbReference type="GO" id="GO:0016114">
    <property type="term" value="P:terpenoid biosynthetic process"/>
    <property type="evidence" value="ECO:0007669"/>
    <property type="project" value="InterPro"/>
</dbReference>
<feature type="binding site" evidence="7">
    <location>
        <begin position="58"/>
        <end position="60"/>
    </location>
    <ligand>
        <name>4-CDP-2-C-methyl-D-erythritol 2-phosphate</name>
        <dbReference type="ChEBI" id="CHEBI:57919"/>
    </ligand>
</feature>
<evidence type="ECO:0000313" key="10">
    <source>
        <dbReference type="EMBL" id="EOR93124.1"/>
    </source>
</evidence>
<dbReference type="OrthoDB" id="9804336at2"/>
<comment type="function">
    <text evidence="7">Involved in the biosynthesis of isopentenyl diphosphate (IPP) and dimethylallyl diphosphate (DMAPP), two major building blocks of isoprenoid compounds. Catalyzes the conversion of 4-diphosphocytidyl-2-C-methyl-D-erythritol 2-phosphate (CDP-ME2P) to 2-C-methyl-D-erythritol 2,4-cyclodiphosphate (ME-CPP) with a corresponding release of cytidine 5-monophosphate (CMP).</text>
</comment>
<feature type="site" description="Transition state stabilizer" evidence="7">
    <location>
        <position position="36"/>
    </location>
</feature>
<dbReference type="PROSITE" id="PS01350">
    <property type="entry name" value="ISPF"/>
    <property type="match status" value="1"/>
</dbReference>
<feature type="binding site" evidence="7">
    <location>
        <begin position="36"/>
        <end position="37"/>
    </location>
    <ligand>
        <name>4-CDP-2-C-methyl-D-erythritol 2-phosphate</name>
        <dbReference type="ChEBI" id="CHEBI:57919"/>
    </ligand>
</feature>
<dbReference type="PATRIC" id="fig|1150600.3.peg.3656"/>
<comment type="caution">
    <text evidence="10">The sequence shown here is derived from an EMBL/GenBank/DDBJ whole genome shotgun (WGS) entry which is preliminary data.</text>
</comment>
<comment type="catalytic activity">
    <reaction evidence="1 7 8">
        <text>4-CDP-2-C-methyl-D-erythritol 2-phosphate = 2-C-methyl-D-erythritol 2,4-cyclic diphosphate + CMP</text>
        <dbReference type="Rhea" id="RHEA:23864"/>
        <dbReference type="ChEBI" id="CHEBI:57919"/>
        <dbReference type="ChEBI" id="CHEBI:58483"/>
        <dbReference type="ChEBI" id="CHEBI:60377"/>
        <dbReference type="EC" id="4.6.1.12"/>
    </reaction>
</comment>
<sequence length="165" mass="17982">MKIKVGFGFDVHELKENHPFIVGGVQLEHHSGAYGHSDADVLLHAICDALLGAANLGDIGQHFSNQDDRWKGISSMLLFKECVRLITEKGWRIGNIDAMICLEAPKINPLVPAMKKNIAEAVGISEEDISIKATTNEKMGFIGREEGVVAYAVCLIEKVVTSLVL</sequence>
<name>R9GW30_9SPHI</name>
<dbReference type="RefSeq" id="WP_016196914.1">
    <property type="nucleotide sequence ID" value="NZ_AQPN01000127.1"/>
</dbReference>
<dbReference type="FunFam" id="3.30.1330.50:FF:000003">
    <property type="entry name" value="2-C-methyl-D-erythritol 2,4-cyclodiphosphate synthase"/>
    <property type="match status" value="1"/>
</dbReference>
<dbReference type="InterPro" id="IPR003526">
    <property type="entry name" value="MECDP_synthase"/>
</dbReference>
<dbReference type="UniPathway" id="UPA00056">
    <property type="reaction ID" value="UER00095"/>
</dbReference>
<comment type="cofactor">
    <cofactor evidence="7">
        <name>a divalent metal cation</name>
        <dbReference type="ChEBI" id="CHEBI:60240"/>
    </cofactor>
    <text evidence="7">Binds 1 divalent metal cation per subunit.</text>
</comment>
<feature type="binding site" evidence="7">
    <location>
        <begin position="134"/>
        <end position="137"/>
    </location>
    <ligand>
        <name>4-CDP-2-C-methyl-D-erythritol 2-phosphate</name>
        <dbReference type="ChEBI" id="CHEBI:57919"/>
    </ligand>
</feature>
<comment type="similarity">
    <text evidence="7 8">Belongs to the IspF family.</text>
</comment>
<keyword evidence="4 7" id="KW-0479">Metal-binding</keyword>
<feature type="site" description="Transition state stabilizer" evidence="7">
    <location>
        <position position="135"/>
    </location>
</feature>
<dbReference type="CDD" id="cd00554">
    <property type="entry name" value="MECDP_synthase"/>
    <property type="match status" value="1"/>
</dbReference>
<dbReference type="Pfam" id="PF02542">
    <property type="entry name" value="YgbB"/>
    <property type="match status" value="1"/>
</dbReference>
<feature type="domain" description="2-C-methyl-D-erythritol 2,4-cyclodiphosphate synthase" evidence="9">
    <location>
        <begin position="3"/>
        <end position="156"/>
    </location>
</feature>
<dbReference type="InterPro" id="IPR020555">
    <property type="entry name" value="MECDP_synthase_CS"/>
</dbReference>
<evidence type="ECO:0000259" key="9">
    <source>
        <dbReference type="Pfam" id="PF02542"/>
    </source>
</evidence>
<protein>
    <recommendedName>
        <fullName evidence="3 7">2-C-methyl-D-erythritol 2,4-cyclodiphosphate synthase</fullName>
        <shortName evidence="7">MECDP-synthase</shortName>
        <shortName evidence="7">MECPP-synthase</shortName>
        <shortName evidence="7">MECPS</shortName>
        <ecNumber evidence="3 7">4.6.1.12</ecNumber>
    </recommendedName>
</protein>
<evidence type="ECO:0000313" key="11">
    <source>
        <dbReference type="Proteomes" id="UP000014174"/>
    </source>
</evidence>
<feature type="binding site" evidence="7">
    <location>
        <position position="10"/>
    </location>
    <ligand>
        <name>a divalent metal cation</name>
        <dbReference type="ChEBI" id="CHEBI:60240"/>
    </ligand>
</feature>
<comment type="caution">
    <text evidence="7">Lacks conserved residue(s) required for the propagation of feature annotation.</text>
</comment>
<dbReference type="GO" id="GO:0046872">
    <property type="term" value="F:metal ion binding"/>
    <property type="evidence" value="ECO:0007669"/>
    <property type="project" value="UniProtKB-KW"/>
</dbReference>
<evidence type="ECO:0000256" key="2">
    <source>
        <dbReference type="ARBA" id="ARBA00004709"/>
    </source>
</evidence>